<dbReference type="Proteomes" id="UP000639396">
    <property type="component" value="Unassembled WGS sequence"/>
</dbReference>
<sequence length="603" mass="65879">MRRLDFQQSIPCDESRIYYPFEGRGPFVITPDKLEIAIGSDGLPDLRLQLYRGQNPMLPPSPYGIFQLRLKPHSPIENASVLLRERKPGAELEPAIFTGGCLRLVAPAGVDLPAEASRPLPLGWNGLTNARLLLRLTSEGAQLLKQLLEDETLPMRAQIELELAGIAPRLPHRVRIDPERFHAAMKASLDEEGRIARDALTSRFCGDLSKLGLTVEGEGSGDIRDPMELAETLTDWVRTRFGEFAAAPDADGRGYMALPGLDISGTGGSGRMEWDLSQPLKTWRPLVLSLHPFDSARQAIRSVGIEAIAPPPIVVPALPTGLHQVDVSANIPGERPGVAAIGVTLRAPPRPPVRPQGVSVSAELISPIDTAAIRLKLTPAEPLEYTYSTFAILDNSRNSRQLDGPYLAASGDRLYLTPADFPVRFIPQAADKGLLDLASVHGRITWIEDGRTESLTFDLDEGRTESAIGIPSGASSATVEYEFRARKGDRVLKRGPLPLEPQLLGVFMFPEYGSHEIVVELDESNTAPLVAIDLLPEERSESEKAIIVVALTPEQPRKTVTYFASSPFHAGYRYRRHAGSDGKAGPWSDVRSPFERLIVRGGE</sequence>
<evidence type="ECO:0000313" key="1">
    <source>
        <dbReference type="EMBL" id="MBD2864931.1"/>
    </source>
</evidence>
<dbReference type="RefSeq" id="WP_190930552.1">
    <property type="nucleotide sequence ID" value="NZ_JACXJA010000035.1"/>
</dbReference>
<evidence type="ECO:0000313" key="2">
    <source>
        <dbReference type="Proteomes" id="UP000639396"/>
    </source>
</evidence>
<dbReference type="AlphaFoldDB" id="A0A927H195"/>
<name>A0A927H195_9BACL</name>
<gene>
    <name evidence="1" type="ORF">IDH45_23410</name>
</gene>
<keyword evidence="2" id="KW-1185">Reference proteome</keyword>
<comment type="caution">
    <text evidence="1">The sequence shown here is derived from an EMBL/GenBank/DDBJ whole genome shotgun (WGS) entry which is preliminary data.</text>
</comment>
<accession>A0A927H195</accession>
<protein>
    <submittedName>
        <fullName evidence="1">Uncharacterized protein</fullName>
    </submittedName>
</protein>
<reference evidence="1" key="1">
    <citation type="submission" date="2020-09" db="EMBL/GenBank/DDBJ databases">
        <title>A novel bacterium of genus Paenibacillus, isolated from South China Sea.</title>
        <authorList>
            <person name="Huang H."/>
            <person name="Mo K."/>
            <person name="Hu Y."/>
        </authorList>
    </citation>
    <scope>NUCLEOTIDE SEQUENCE</scope>
    <source>
        <strain evidence="1">IB182363</strain>
    </source>
</reference>
<dbReference type="EMBL" id="JACXJA010000035">
    <property type="protein sequence ID" value="MBD2864931.1"/>
    <property type="molecule type" value="Genomic_DNA"/>
</dbReference>
<organism evidence="1 2">
    <name type="scientific">Paenibacillus oceani</name>
    <dbReference type="NCBI Taxonomy" id="2772510"/>
    <lineage>
        <taxon>Bacteria</taxon>
        <taxon>Bacillati</taxon>
        <taxon>Bacillota</taxon>
        <taxon>Bacilli</taxon>
        <taxon>Bacillales</taxon>
        <taxon>Paenibacillaceae</taxon>
        <taxon>Paenibacillus</taxon>
    </lineage>
</organism>
<proteinExistence type="predicted"/>